<evidence type="ECO:0000313" key="3">
    <source>
        <dbReference type="Proteomes" id="UP000236735"/>
    </source>
</evidence>
<evidence type="ECO:0000256" key="1">
    <source>
        <dbReference type="SAM" id="Phobius"/>
    </source>
</evidence>
<protein>
    <submittedName>
        <fullName evidence="2">Uncharacterized protein</fullName>
    </submittedName>
</protein>
<dbReference type="Proteomes" id="UP000236735">
    <property type="component" value="Unassembled WGS sequence"/>
</dbReference>
<dbReference type="EMBL" id="FNUV01000006">
    <property type="protein sequence ID" value="SEG00702.1"/>
    <property type="molecule type" value="Genomic_DNA"/>
</dbReference>
<keyword evidence="1" id="KW-1133">Transmembrane helix</keyword>
<dbReference type="AlphaFoldDB" id="A0A1H5WMJ9"/>
<sequence length="287" mass="33687">MDFKIIFSNFASLFNIYITFSLVHKIYYFLLIVMLGCISCEWQFMSEDDYEIAVDRYDRVQSLYLTTGDFSALQQMNTVYPMQTRTLIEDVLHIGKVNDQQINTKFLRFYQDSVLQFLIAEAEQQYASMDDINRDLTSAFKYLKENIHGMEAPEVYAQIGALDQSIIVGNNTIGICLDKYLGSDNPLYLKAEYGYSKEQLSMMNRHYIVPDCVGFYLLSLYPMPTDREMSQLECDLHMGKIQWVVNKAMGKRAFQNRYVQKIQRYMSQNKNVSLDMLLRNNNYQDFQ</sequence>
<dbReference type="Pfam" id="PF25594">
    <property type="entry name" value="GldB_lipo"/>
    <property type="match status" value="1"/>
</dbReference>
<dbReference type="InterPro" id="IPR019853">
    <property type="entry name" value="GldB-like"/>
</dbReference>
<accession>A0A1H5WMJ9</accession>
<name>A0A1H5WMJ9_XYLRU</name>
<gene>
    <name evidence="2" type="ORF">SAMN05216354_2448</name>
</gene>
<keyword evidence="1" id="KW-0812">Transmembrane</keyword>
<keyword evidence="1" id="KW-0472">Membrane</keyword>
<reference evidence="2 3" key="1">
    <citation type="submission" date="2016-10" db="EMBL/GenBank/DDBJ databases">
        <authorList>
            <person name="de Groot N.N."/>
        </authorList>
    </citation>
    <scope>NUCLEOTIDE SEQUENCE [LARGE SCALE GENOMIC DNA]</scope>
    <source>
        <strain evidence="2 3">AR32</strain>
    </source>
</reference>
<organism evidence="2 3">
    <name type="scientific">Xylanibacter ruminicola</name>
    <name type="common">Prevotella ruminicola</name>
    <dbReference type="NCBI Taxonomy" id="839"/>
    <lineage>
        <taxon>Bacteria</taxon>
        <taxon>Pseudomonadati</taxon>
        <taxon>Bacteroidota</taxon>
        <taxon>Bacteroidia</taxon>
        <taxon>Bacteroidales</taxon>
        <taxon>Prevotellaceae</taxon>
        <taxon>Xylanibacter</taxon>
    </lineage>
</organism>
<feature type="transmembrane region" description="Helical" evidence="1">
    <location>
        <begin position="12"/>
        <end position="36"/>
    </location>
</feature>
<evidence type="ECO:0000313" key="2">
    <source>
        <dbReference type="EMBL" id="SEG00702.1"/>
    </source>
</evidence>
<proteinExistence type="predicted"/>